<dbReference type="PANTHER" id="PTHR12526">
    <property type="entry name" value="GLYCOSYLTRANSFERASE"/>
    <property type="match status" value="1"/>
</dbReference>
<dbReference type="RefSeq" id="WP_095421685.1">
    <property type="nucleotide sequence ID" value="NZ_CP022990.1"/>
</dbReference>
<dbReference type="KEGG" id="parb:CJU94_26985"/>
<evidence type="ECO:0000313" key="2">
    <source>
        <dbReference type="EMBL" id="ASW01792.1"/>
    </source>
</evidence>
<gene>
    <name evidence="2" type="ORF">CJU94_26985</name>
</gene>
<accession>A0A248VTF6</accession>
<dbReference type="Pfam" id="PF13692">
    <property type="entry name" value="Glyco_trans_1_4"/>
    <property type="match status" value="1"/>
</dbReference>
<proteinExistence type="predicted"/>
<dbReference type="InterPro" id="IPR028098">
    <property type="entry name" value="Glyco_trans_4-like_N"/>
</dbReference>
<organism evidence="2 3">
    <name type="scientific">Paraburkholderia aromaticivorans</name>
    <dbReference type="NCBI Taxonomy" id="2026199"/>
    <lineage>
        <taxon>Bacteria</taxon>
        <taxon>Pseudomonadati</taxon>
        <taxon>Pseudomonadota</taxon>
        <taxon>Betaproteobacteria</taxon>
        <taxon>Burkholderiales</taxon>
        <taxon>Burkholderiaceae</taxon>
        <taxon>Paraburkholderia</taxon>
    </lineage>
</organism>
<dbReference type="AlphaFoldDB" id="A0A248VTF6"/>
<dbReference type="EMBL" id="CP022990">
    <property type="protein sequence ID" value="ASW01792.1"/>
    <property type="molecule type" value="Genomic_DNA"/>
</dbReference>
<feature type="domain" description="Glycosyltransferase subfamily 4-like N-terminal" evidence="1">
    <location>
        <begin position="12"/>
        <end position="187"/>
    </location>
</feature>
<sequence length="388" mass="42615">MKIVHIISGLGVGGAEVCLCRFVEQSQKDSVQNVVISLSGEGDVAPRLRRSGCEVLALNMGKSWRTLYVLLELVRLVRRIGPDVVQTWMYHADLAGGLMVFISRLVDWFDLRRPRSTPTLVWGVHHTAFPRFREGFVLGAVARLCARLSSAIPDAIICCADAARVSHIKHGYCSKKIYLVRNGFDTELFRPCKSARDDLRMKLGLPADCRIVGIAGRYHAIKDIGNFIDAVAIVGAREPDIQFVMMGHGFSKGNGHLEDRIAVKGLESRVHLMGPTSNIQESLAGLDVFCLSSRSEGLPTVIGEAMSCGVPCVATDVGDTASLIGETGVVVPPKDSIRLADGILSIVNLSSEERRELGQRARHRIVRHFPLHAACRGYLRLYGRLRVR</sequence>
<keyword evidence="3" id="KW-1185">Reference proteome</keyword>
<dbReference type="Proteomes" id="UP000215158">
    <property type="component" value="Chromosome 2"/>
</dbReference>
<dbReference type="Gene3D" id="3.40.50.2000">
    <property type="entry name" value="Glycogen Phosphorylase B"/>
    <property type="match status" value="2"/>
</dbReference>
<name>A0A248VTF6_9BURK</name>
<evidence type="ECO:0000313" key="3">
    <source>
        <dbReference type="Proteomes" id="UP000215158"/>
    </source>
</evidence>
<dbReference type="Pfam" id="PF13439">
    <property type="entry name" value="Glyco_transf_4"/>
    <property type="match status" value="1"/>
</dbReference>
<dbReference type="OrthoDB" id="9813211at2"/>
<evidence type="ECO:0000259" key="1">
    <source>
        <dbReference type="Pfam" id="PF13439"/>
    </source>
</evidence>
<dbReference type="GO" id="GO:0016757">
    <property type="term" value="F:glycosyltransferase activity"/>
    <property type="evidence" value="ECO:0007669"/>
    <property type="project" value="UniProtKB-ARBA"/>
</dbReference>
<protein>
    <recommendedName>
        <fullName evidence="1">Glycosyltransferase subfamily 4-like N-terminal domain-containing protein</fullName>
    </recommendedName>
</protein>
<reference evidence="2 3" key="1">
    <citation type="submission" date="2017-08" db="EMBL/GenBank/DDBJ databases">
        <title>Identification and genetic characteristics of simultaneous BTEX- and naphthalene-degrading Paraburkholderia sp. BN5 isolated from petroleum-contaminated soil.</title>
        <authorList>
            <person name="Lee Y."/>
            <person name="Jeon C.O."/>
        </authorList>
    </citation>
    <scope>NUCLEOTIDE SEQUENCE [LARGE SCALE GENOMIC DNA]</scope>
    <source>
        <strain evidence="2 3">BN5</strain>
    </source>
</reference>
<dbReference type="SUPFAM" id="SSF53756">
    <property type="entry name" value="UDP-Glycosyltransferase/glycogen phosphorylase"/>
    <property type="match status" value="1"/>
</dbReference>